<reference evidence="1 2" key="1">
    <citation type="journal article" date="2012" name="J. Bacteriol.">
        <title>Complete genome sequence of Mycoplasma wenyonii strain Massachusetts.</title>
        <authorList>
            <person name="Dos Santos A.P."/>
            <person name="Guimaraes A.M."/>
            <person name="do Nascimento N.C."/>
            <person name="Sanmiguel P.J."/>
            <person name="Messick J.B."/>
        </authorList>
    </citation>
    <scope>NUCLEOTIDE SEQUENCE [LARGE SCALE GENOMIC DNA]</scope>
    <source>
        <strain evidence="1 2">Massachusetts</strain>
    </source>
</reference>
<keyword evidence="2" id="KW-1185">Reference proteome</keyword>
<dbReference type="AlphaFoldDB" id="I6YBE6"/>
<gene>
    <name evidence="1" type="ordered locus">WEN_02630</name>
</gene>
<dbReference type="KEGG" id="mwe:WEN_02630"/>
<organism evidence="1 2">
    <name type="scientific">Mycoplasma wenyonii (strain Massachusetts)</name>
    <name type="common">Eperythrozoon wenyonii</name>
    <dbReference type="NCBI Taxonomy" id="1197325"/>
    <lineage>
        <taxon>Bacteria</taxon>
        <taxon>Bacillati</taxon>
        <taxon>Mycoplasmatota</taxon>
        <taxon>Mollicutes</taxon>
        <taxon>Mycoplasmataceae</taxon>
        <taxon>Mycoplasma</taxon>
    </lineage>
</organism>
<dbReference type="Proteomes" id="UP000009005">
    <property type="component" value="Chromosome"/>
</dbReference>
<sequence length="352" mass="40060">MKSIITLGQALIVFVTGIGPLVYYSLSDIALEGSRNYKIEYEFKNLAGEGVETITREHGKSERYQGIPNEKVCMGNNKSYESVYDIRFKDGSSIEANGWRAGGSGVSIKEPFEVIEKKSYVEGEKWVGAKEESHQTLDSKIKENLRLIVYKDGEGKFGAILVGSVKDMWWTEYKKENLVDRIDDRKLSKFIDHIKTGEFAVRRSVKGVWSKLTDFSCDKKRVRDGEPIYKNYGVLVQQWNDKTSSTKPQQFQEGIAEEVVVLDWIDFGFKNIEPQKGEWAKPSNKDGSLAPDNAIGRWDYWRPKSTNKPFEVIVGKLEDIAISKEGISDGKGNKILWSDQFKPTKWEVSLIK</sequence>
<accession>I6YBE6</accession>
<dbReference type="HOGENOM" id="CLU_787139_0_0_14"/>
<protein>
    <submittedName>
        <fullName evidence="1">Uncharacterized protein</fullName>
    </submittedName>
</protein>
<dbReference type="EMBL" id="CP003703">
    <property type="protein sequence ID" value="AFN65311.1"/>
    <property type="molecule type" value="Genomic_DNA"/>
</dbReference>
<dbReference type="STRING" id="1197325.WEN_02630"/>
<name>I6YBE6_MYCWM</name>
<dbReference type="PATRIC" id="fig|1197325.3.peg.566"/>
<proteinExistence type="predicted"/>
<dbReference type="RefSeq" id="WP_014850020.1">
    <property type="nucleotide sequence ID" value="NC_018149.1"/>
</dbReference>
<evidence type="ECO:0000313" key="1">
    <source>
        <dbReference type="EMBL" id="AFN65311.1"/>
    </source>
</evidence>
<dbReference type="OrthoDB" id="403822at2"/>
<evidence type="ECO:0000313" key="2">
    <source>
        <dbReference type="Proteomes" id="UP000009005"/>
    </source>
</evidence>